<dbReference type="AlphaFoldDB" id="A0A158K6G4"/>
<evidence type="ECO:0000256" key="2">
    <source>
        <dbReference type="ARBA" id="ARBA00021572"/>
    </source>
</evidence>
<dbReference type="GO" id="GO:0046677">
    <property type="term" value="P:response to antibiotic"/>
    <property type="evidence" value="ECO:0007669"/>
    <property type="project" value="UniProtKB-KW"/>
</dbReference>
<evidence type="ECO:0000313" key="6">
    <source>
        <dbReference type="Proteomes" id="UP000055019"/>
    </source>
</evidence>
<dbReference type="PROSITE" id="PS51819">
    <property type="entry name" value="VOC"/>
    <property type="match status" value="1"/>
</dbReference>
<dbReference type="OrthoDB" id="9803104at2"/>
<dbReference type="Pfam" id="PF19581">
    <property type="entry name" value="Glyoxalase_7"/>
    <property type="match status" value="1"/>
</dbReference>
<dbReference type="InterPro" id="IPR029068">
    <property type="entry name" value="Glyas_Bleomycin-R_OHBP_Dase"/>
</dbReference>
<comment type="similarity">
    <text evidence="1">Belongs to the bleomycin resistance protein family.</text>
</comment>
<dbReference type="InterPro" id="IPR000335">
    <property type="entry name" value="Bleomycin-R"/>
</dbReference>
<name>A0A158K6G4_9BURK</name>
<evidence type="ECO:0000256" key="1">
    <source>
        <dbReference type="ARBA" id="ARBA00011051"/>
    </source>
</evidence>
<organism evidence="5 6">
    <name type="scientific">Caballeronia arvi</name>
    <dbReference type="NCBI Taxonomy" id="1777135"/>
    <lineage>
        <taxon>Bacteria</taxon>
        <taxon>Pseudomonadati</taxon>
        <taxon>Pseudomonadota</taxon>
        <taxon>Betaproteobacteria</taxon>
        <taxon>Burkholderiales</taxon>
        <taxon>Burkholderiaceae</taxon>
        <taxon>Caballeronia</taxon>
    </lineage>
</organism>
<keyword evidence="6" id="KW-1185">Reference proteome</keyword>
<comment type="caution">
    <text evidence="5">The sequence shown here is derived from an EMBL/GenBank/DDBJ whole genome shotgun (WGS) entry which is preliminary data.</text>
</comment>
<evidence type="ECO:0000313" key="5">
    <source>
        <dbReference type="EMBL" id="SAL76724.1"/>
    </source>
</evidence>
<reference evidence="5" key="1">
    <citation type="submission" date="2016-01" db="EMBL/GenBank/DDBJ databases">
        <authorList>
            <person name="Peeters C."/>
        </authorList>
    </citation>
    <scope>NUCLEOTIDE SEQUENCE [LARGE SCALE GENOMIC DNA]</scope>
    <source>
        <strain evidence="5">LMG 29317</strain>
    </source>
</reference>
<dbReference type="SUPFAM" id="SSF54593">
    <property type="entry name" value="Glyoxalase/Bleomycin resistance protein/Dihydroxybiphenyl dioxygenase"/>
    <property type="match status" value="1"/>
</dbReference>
<feature type="domain" description="VOC" evidence="4">
    <location>
        <begin position="3"/>
        <end position="118"/>
    </location>
</feature>
<dbReference type="InterPro" id="IPR037523">
    <property type="entry name" value="VOC_core"/>
</dbReference>
<proteinExistence type="inferred from homology"/>
<dbReference type="RefSeq" id="WP_061149414.1">
    <property type="nucleotide sequence ID" value="NZ_FCOM02000026.1"/>
</dbReference>
<gene>
    <name evidence="5" type="ORF">AWB74_05044</name>
</gene>
<dbReference type="Proteomes" id="UP000055019">
    <property type="component" value="Unassembled WGS sequence"/>
</dbReference>
<evidence type="ECO:0000256" key="3">
    <source>
        <dbReference type="ARBA" id="ARBA00023251"/>
    </source>
</evidence>
<dbReference type="Gene3D" id="3.10.180.10">
    <property type="entry name" value="2,3-Dihydroxybiphenyl 1,2-Dioxygenase, domain 1"/>
    <property type="match status" value="1"/>
</dbReference>
<keyword evidence="3" id="KW-0046">Antibiotic resistance</keyword>
<dbReference type="EMBL" id="FCOM02000026">
    <property type="protein sequence ID" value="SAL76724.1"/>
    <property type="molecule type" value="Genomic_DNA"/>
</dbReference>
<protein>
    <recommendedName>
        <fullName evidence="2">Bleomycin resistance protein</fullName>
    </recommendedName>
</protein>
<dbReference type="CDD" id="cd08349">
    <property type="entry name" value="BLMA_like"/>
    <property type="match status" value="1"/>
</dbReference>
<sequence>MKLLDAIPIVRIFSVEKAYVFYLDYLGFELDWEHRFEEGMPLYCQIRRGQVVFHLSEHHGDGTPGSFLFVPVDDIDALHGELRAKPYRYARPGIDEVDWGRQMQIYDPFGNCLRFCQLA</sequence>
<accession>A0A158K6G4</accession>
<evidence type="ECO:0000259" key="4">
    <source>
        <dbReference type="PROSITE" id="PS51819"/>
    </source>
</evidence>